<dbReference type="Pfam" id="PF13676">
    <property type="entry name" value="TIR_2"/>
    <property type="match status" value="1"/>
</dbReference>
<accession>A0A4Q1QUG8</accession>
<comment type="caution">
    <text evidence="3">The sequence shown here is derived from an EMBL/GenBank/DDBJ whole genome shotgun (WGS) entry which is preliminary data.</text>
</comment>
<dbReference type="SUPFAM" id="SSF52200">
    <property type="entry name" value="Toll/Interleukin receptor TIR domain"/>
    <property type="match status" value="1"/>
</dbReference>
<protein>
    <submittedName>
        <fullName evidence="3">Toll/interleukin-1 receptor domain-containing protein</fullName>
    </submittedName>
</protein>
<reference evidence="3 4" key="1">
    <citation type="submission" date="2019-01" db="EMBL/GenBank/DDBJ databases">
        <title>Draft genome sequences of the type strain Streptomyces sioyaensis DSM 40032 and its novel strain, TM32, a thermotolerant antibiotics-producing actinobacterium.</title>
        <authorList>
            <person name="Nakaew N."/>
            <person name="Lumyong S."/>
            <person name="Sloan W.T."/>
            <person name="Sungthong R."/>
        </authorList>
    </citation>
    <scope>NUCLEOTIDE SEQUENCE [LARGE SCALE GENOMIC DNA]</scope>
    <source>
        <strain evidence="3 4">DSM 40032</strain>
    </source>
</reference>
<gene>
    <name evidence="3" type="ORF">EST54_26455</name>
</gene>
<feature type="region of interest" description="Disordered" evidence="1">
    <location>
        <begin position="198"/>
        <end position="239"/>
    </location>
</feature>
<dbReference type="AlphaFoldDB" id="A0A4Q1QUG8"/>
<evidence type="ECO:0000256" key="1">
    <source>
        <dbReference type="SAM" id="MobiDB-lite"/>
    </source>
</evidence>
<dbReference type="InterPro" id="IPR035897">
    <property type="entry name" value="Toll_tir_struct_dom_sf"/>
</dbReference>
<feature type="compositionally biased region" description="Basic and acidic residues" evidence="1">
    <location>
        <begin position="207"/>
        <end position="221"/>
    </location>
</feature>
<dbReference type="GeneID" id="95781455"/>
<proteinExistence type="predicted"/>
<dbReference type="InterPro" id="IPR000157">
    <property type="entry name" value="TIR_dom"/>
</dbReference>
<sequence>MAGVFINYRTGDGAEAAVLLDEQLKGVFGPENVFRDRRGTAPGEHFPPLLWRTLESCTVLLVLIGRSWLSLCDDTGRRRIDVPGDYVHDEISAALTWRRTVIPVLIDGAALPTKEELPPDIAELTERQFMHLRVPYAHLDLPVITDVLRRHVPVSPPPATPAAGGAPQMSGFTFGDGNAVNLGSGGATSYIRSAVSHGGNATYNENADGKNDDNNDGKNDGNSEGNSEGNSDGKNGGTS</sequence>
<dbReference type="EMBL" id="SDIF01000102">
    <property type="protein sequence ID" value="RXS61450.1"/>
    <property type="molecule type" value="Genomic_DNA"/>
</dbReference>
<dbReference type="GO" id="GO:0007165">
    <property type="term" value="P:signal transduction"/>
    <property type="evidence" value="ECO:0007669"/>
    <property type="project" value="InterPro"/>
</dbReference>
<organism evidence="3 4">
    <name type="scientific">Streptomyces sioyaensis</name>
    <dbReference type="NCBI Taxonomy" id="67364"/>
    <lineage>
        <taxon>Bacteria</taxon>
        <taxon>Bacillati</taxon>
        <taxon>Actinomycetota</taxon>
        <taxon>Actinomycetes</taxon>
        <taxon>Kitasatosporales</taxon>
        <taxon>Streptomycetaceae</taxon>
        <taxon>Streptomyces</taxon>
    </lineage>
</organism>
<dbReference type="RefSeq" id="WP_129250229.1">
    <property type="nucleotide sequence ID" value="NZ_JABZEL010000010.1"/>
</dbReference>
<keyword evidence="4" id="KW-1185">Reference proteome</keyword>
<evidence type="ECO:0000313" key="4">
    <source>
        <dbReference type="Proteomes" id="UP000289482"/>
    </source>
</evidence>
<feature type="domain" description="TIR" evidence="2">
    <location>
        <begin position="4"/>
        <end position="114"/>
    </location>
</feature>
<name>A0A4Q1QUG8_9ACTN</name>
<evidence type="ECO:0000259" key="2">
    <source>
        <dbReference type="Pfam" id="PF13676"/>
    </source>
</evidence>
<evidence type="ECO:0000313" key="3">
    <source>
        <dbReference type="EMBL" id="RXS61450.1"/>
    </source>
</evidence>
<dbReference type="Proteomes" id="UP000289482">
    <property type="component" value="Unassembled WGS sequence"/>
</dbReference>
<dbReference type="Gene3D" id="3.40.50.10140">
    <property type="entry name" value="Toll/interleukin-1 receptor homology (TIR) domain"/>
    <property type="match status" value="1"/>
</dbReference>
<feature type="compositionally biased region" description="Low complexity" evidence="1">
    <location>
        <begin position="222"/>
        <end position="233"/>
    </location>
</feature>
<keyword evidence="3" id="KW-0675">Receptor</keyword>